<accession>A0A933MLB1</accession>
<proteinExistence type="predicted"/>
<dbReference type="EMBL" id="JACQXR010000114">
    <property type="protein sequence ID" value="MBI4727296.1"/>
    <property type="molecule type" value="Genomic_DNA"/>
</dbReference>
<protein>
    <recommendedName>
        <fullName evidence="3">Transposase IS4-like domain-containing protein</fullName>
    </recommendedName>
</protein>
<feature type="non-terminal residue" evidence="1">
    <location>
        <position position="1"/>
    </location>
</feature>
<evidence type="ECO:0000313" key="1">
    <source>
        <dbReference type="EMBL" id="MBI4727296.1"/>
    </source>
</evidence>
<reference evidence="1" key="1">
    <citation type="submission" date="2020-07" db="EMBL/GenBank/DDBJ databases">
        <title>Huge and variable diversity of episymbiotic CPR bacteria and DPANN archaea in groundwater ecosystems.</title>
        <authorList>
            <person name="He C.Y."/>
            <person name="Keren R."/>
            <person name="Whittaker M."/>
            <person name="Farag I.F."/>
            <person name="Doudna J."/>
            <person name="Cate J.H.D."/>
            <person name="Banfield J.F."/>
        </authorList>
    </citation>
    <scope>NUCLEOTIDE SEQUENCE</scope>
    <source>
        <strain evidence="1">NC_groundwater_1520_Pr4_B-0.1um_53_5</strain>
    </source>
</reference>
<gene>
    <name evidence="1" type="ORF">HY768_08780</name>
</gene>
<comment type="caution">
    <text evidence="1">The sequence shown here is derived from an EMBL/GenBank/DDBJ whole genome shotgun (WGS) entry which is preliminary data.</text>
</comment>
<evidence type="ECO:0008006" key="3">
    <source>
        <dbReference type="Google" id="ProtNLM"/>
    </source>
</evidence>
<organism evidence="1 2">
    <name type="scientific">candidate division TA06 bacterium</name>
    <dbReference type="NCBI Taxonomy" id="2250710"/>
    <lineage>
        <taxon>Bacteria</taxon>
        <taxon>Bacteria division TA06</taxon>
    </lineage>
</organism>
<dbReference type="Proteomes" id="UP000736328">
    <property type="component" value="Unassembled WGS sequence"/>
</dbReference>
<dbReference type="InterPro" id="IPR012337">
    <property type="entry name" value="RNaseH-like_sf"/>
</dbReference>
<dbReference type="SUPFAM" id="SSF53098">
    <property type="entry name" value="Ribonuclease H-like"/>
    <property type="match status" value="1"/>
</dbReference>
<name>A0A933MLB1_UNCT6</name>
<sequence length="155" mass="18130">KSDARYDGLHGVITNLKEDAANAILSRYRGLWQIEEAFRVNKHDLKMRPIFHWTPRRIKAHIAICFIAFAIAKQAVYRLGRRQLPMSFEQLRNELLHVQASLVVDIKTRKRYILPSHATINQKRIYQAFGLRKRMAANRSLVQQQPWGIIAMKVN</sequence>
<dbReference type="AlphaFoldDB" id="A0A933MLB1"/>
<evidence type="ECO:0000313" key="2">
    <source>
        <dbReference type="Proteomes" id="UP000736328"/>
    </source>
</evidence>